<gene>
    <name evidence="1" type="ORF">L1049_014048</name>
</gene>
<organism evidence="1 2">
    <name type="scientific">Liquidambar formosana</name>
    <name type="common">Formosan gum</name>
    <dbReference type="NCBI Taxonomy" id="63359"/>
    <lineage>
        <taxon>Eukaryota</taxon>
        <taxon>Viridiplantae</taxon>
        <taxon>Streptophyta</taxon>
        <taxon>Embryophyta</taxon>
        <taxon>Tracheophyta</taxon>
        <taxon>Spermatophyta</taxon>
        <taxon>Magnoliopsida</taxon>
        <taxon>eudicotyledons</taxon>
        <taxon>Gunneridae</taxon>
        <taxon>Pentapetalae</taxon>
        <taxon>Saxifragales</taxon>
        <taxon>Altingiaceae</taxon>
        <taxon>Liquidambar</taxon>
    </lineage>
</organism>
<proteinExistence type="predicted"/>
<accession>A0AAP0WUL3</accession>
<protein>
    <submittedName>
        <fullName evidence="1">Uncharacterized protein</fullName>
    </submittedName>
</protein>
<reference evidence="1 2" key="1">
    <citation type="journal article" date="2024" name="Plant J.">
        <title>Genome sequences and population genomics reveal climatic adaptation and genomic divergence between two closely related sweetgum species.</title>
        <authorList>
            <person name="Xu W.Q."/>
            <person name="Ren C.Q."/>
            <person name="Zhang X.Y."/>
            <person name="Comes H.P."/>
            <person name="Liu X.H."/>
            <person name="Li Y.G."/>
            <person name="Kettle C.J."/>
            <person name="Jalonen R."/>
            <person name="Gaisberger H."/>
            <person name="Ma Y.Z."/>
            <person name="Qiu Y.X."/>
        </authorList>
    </citation>
    <scope>NUCLEOTIDE SEQUENCE [LARGE SCALE GENOMIC DNA]</scope>
    <source>
        <strain evidence="1">Hangzhou</strain>
    </source>
</reference>
<name>A0AAP0WUL3_LIQFO</name>
<dbReference type="Proteomes" id="UP001415857">
    <property type="component" value="Unassembled WGS sequence"/>
</dbReference>
<sequence>MAFHDVVQMGVMDRPMDMGGAYVCQSLNHINSRGIWHGDDPLAFSLPLLMLQLSLISIITRSIYVLLKPFGQPLIISQILVSFLPILC</sequence>
<dbReference type="EMBL" id="JBBPBK010000008">
    <property type="protein sequence ID" value="KAK9280359.1"/>
    <property type="molecule type" value="Genomic_DNA"/>
</dbReference>
<evidence type="ECO:0000313" key="1">
    <source>
        <dbReference type="EMBL" id="KAK9280359.1"/>
    </source>
</evidence>
<keyword evidence="2" id="KW-1185">Reference proteome</keyword>
<dbReference type="AlphaFoldDB" id="A0AAP0WUL3"/>
<comment type="caution">
    <text evidence="1">The sequence shown here is derived from an EMBL/GenBank/DDBJ whole genome shotgun (WGS) entry which is preliminary data.</text>
</comment>
<evidence type="ECO:0000313" key="2">
    <source>
        <dbReference type="Proteomes" id="UP001415857"/>
    </source>
</evidence>